<accession>A0ABR3QWV7</accession>
<evidence type="ECO:0000256" key="3">
    <source>
        <dbReference type="ARBA" id="ARBA00022989"/>
    </source>
</evidence>
<protein>
    <recommendedName>
        <fullName evidence="8">Rhodopsin domain-containing protein</fullName>
    </recommendedName>
</protein>
<evidence type="ECO:0000256" key="1">
    <source>
        <dbReference type="ARBA" id="ARBA00004141"/>
    </source>
</evidence>
<dbReference type="PANTHER" id="PTHR33048:SF47">
    <property type="entry name" value="INTEGRAL MEMBRANE PROTEIN-RELATED"/>
    <property type="match status" value="1"/>
</dbReference>
<dbReference type="InterPro" id="IPR052337">
    <property type="entry name" value="SAT4-like"/>
</dbReference>
<keyword evidence="4" id="KW-0472">Membrane</keyword>
<sequence>MFFVCIVSILRLQSLVAISGSKDQTYDNAPAATWSAVESNVGIICSCLPLMRPLAARWLPGVFSSHKRSIPTGGRPYATIGTSGARRDNTSRNEFALRSTRHSYHSDEDVREIVVRTEVRVQVEDDEGKVNGWKTDVSAKEWTEIASSKDTERANSSTDTLVKESGHAV</sequence>
<dbReference type="Pfam" id="PF20684">
    <property type="entry name" value="Fung_rhodopsin"/>
    <property type="match status" value="1"/>
</dbReference>
<organism evidence="9 10">
    <name type="scientific">Paraconiothyrium brasiliense</name>
    <dbReference type="NCBI Taxonomy" id="300254"/>
    <lineage>
        <taxon>Eukaryota</taxon>
        <taxon>Fungi</taxon>
        <taxon>Dikarya</taxon>
        <taxon>Ascomycota</taxon>
        <taxon>Pezizomycotina</taxon>
        <taxon>Dothideomycetes</taxon>
        <taxon>Pleosporomycetidae</taxon>
        <taxon>Pleosporales</taxon>
        <taxon>Massarineae</taxon>
        <taxon>Didymosphaeriaceae</taxon>
        <taxon>Paraconiothyrium</taxon>
    </lineage>
</organism>
<feature type="region of interest" description="Disordered" evidence="6">
    <location>
        <begin position="146"/>
        <end position="169"/>
    </location>
</feature>
<keyword evidence="3" id="KW-1133">Transmembrane helix</keyword>
<feature type="domain" description="Rhodopsin" evidence="8">
    <location>
        <begin position="2"/>
        <end position="56"/>
    </location>
</feature>
<keyword evidence="2" id="KW-0812">Transmembrane</keyword>
<evidence type="ECO:0000256" key="2">
    <source>
        <dbReference type="ARBA" id="ARBA00022692"/>
    </source>
</evidence>
<keyword evidence="10" id="KW-1185">Reference proteome</keyword>
<dbReference type="EMBL" id="JAKJXO020000014">
    <property type="protein sequence ID" value="KAL1596646.1"/>
    <property type="molecule type" value="Genomic_DNA"/>
</dbReference>
<name>A0ABR3QWV7_9PLEO</name>
<dbReference type="Proteomes" id="UP001521785">
    <property type="component" value="Unassembled WGS sequence"/>
</dbReference>
<gene>
    <name evidence="9" type="ORF">SLS60_009294</name>
</gene>
<evidence type="ECO:0000256" key="7">
    <source>
        <dbReference type="SAM" id="SignalP"/>
    </source>
</evidence>
<evidence type="ECO:0000256" key="6">
    <source>
        <dbReference type="SAM" id="MobiDB-lite"/>
    </source>
</evidence>
<evidence type="ECO:0000256" key="4">
    <source>
        <dbReference type="ARBA" id="ARBA00023136"/>
    </source>
</evidence>
<evidence type="ECO:0000256" key="5">
    <source>
        <dbReference type="ARBA" id="ARBA00038359"/>
    </source>
</evidence>
<proteinExistence type="inferred from homology"/>
<dbReference type="InterPro" id="IPR049326">
    <property type="entry name" value="Rhodopsin_dom_fungi"/>
</dbReference>
<feature type="signal peptide" evidence="7">
    <location>
        <begin position="1"/>
        <end position="17"/>
    </location>
</feature>
<evidence type="ECO:0000313" key="10">
    <source>
        <dbReference type="Proteomes" id="UP001521785"/>
    </source>
</evidence>
<keyword evidence="7" id="KW-0732">Signal</keyword>
<evidence type="ECO:0000313" key="9">
    <source>
        <dbReference type="EMBL" id="KAL1596646.1"/>
    </source>
</evidence>
<feature type="chain" id="PRO_5046263405" description="Rhodopsin domain-containing protein" evidence="7">
    <location>
        <begin position="18"/>
        <end position="169"/>
    </location>
</feature>
<evidence type="ECO:0000259" key="8">
    <source>
        <dbReference type="Pfam" id="PF20684"/>
    </source>
</evidence>
<reference evidence="9 10" key="1">
    <citation type="submission" date="2024-02" db="EMBL/GenBank/DDBJ databases">
        <title>De novo assembly and annotation of 12 fungi associated with fruit tree decline syndrome in Ontario, Canada.</title>
        <authorList>
            <person name="Sulman M."/>
            <person name="Ellouze W."/>
            <person name="Ilyukhin E."/>
        </authorList>
    </citation>
    <scope>NUCLEOTIDE SEQUENCE [LARGE SCALE GENOMIC DNA]</scope>
    <source>
        <strain evidence="9 10">M42-189</strain>
    </source>
</reference>
<comment type="similarity">
    <text evidence="5">Belongs to the SAT4 family.</text>
</comment>
<comment type="subcellular location">
    <subcellularLocation>
        <location evidence="1">Membrane</location>
        <topology evidence="1">Multi-pass membrane protein</topology>
    </subcellularLocation>
</comment>
<comment type="caution">
    <text evidence="9">The sequence shown here is derived from an EMBL/GenBank/DDBJ whole genome shotgun (WGS) entry which is preliminary data.</text>
</comment>
<dbReference type="PANTHER" id="PTHR33048">
    <property type="entry name" value="PTH11-LIKE INTEGRAL MEMBRANE PROTEIN (AFU_ORTHOLOGUE AFUA_5G11245)"/>
    <property type="match status" value="1"/>
</dbReference>